<name>A0A1C3E7D0_9PLAN</name>
<protein>
    <recommendedName>
        <fullName evidence="6">Phosphate transport system permease protein</fullName>
    </recommendedName>
</protein>
<dbReference type="InterPro" id="IPR000515">
    <property type="entry name" value="MetI-like"/>
</dbReference>
<dbReference type="InterPro" id="IPR035906">
    <property type="entry name" value="MetI-like_sf"/>
</dbReference>
<keyword evidence="6" id="KW-1003">Cell membrane</keyword>
<keyword evidence="2 5" id="KW-0812">Transmembrane</keyword>
<organism evidence="8 9">
    <name type="scientific">Planctopirus hydrillae</name>
    <dbReference type="NCBI Taxonomy" id="1841610"/>
    <lineage>
        <taxon>Bacteria</taxon>
        <taxon>Pseudomonadati</taxon>
        <taxon>Planctomycetota</taxon>
        <taxon>Planctomycetia</taxon>
        <taxon>Planctomycetales</taxon>
        <taxon>Planctomycetaceae</taxon>
        <taxon>Planctopirus</taxon>
    </lineage>
</organism>
<dbReference type="InterPro" id="IPR011864">
    <property type="entry name" value="Phosphate_PstC"/>
</dbReference>
<dbReference type="SUPFAM" id="SSF161098">
    <property type="entry name" value="MetI-like"/>
    <property type="match status" value="1"/>
</dbReference>
<dbReference type="EMBL" id="LYDR01000144">
    <property type="protein sequence ID" value="ODA29146.1"/>
    <property type="molecule type" value="Genomic_DNA"/>
</dbReference>
<feature type="transmembrane region" description="Helical" evidence="5">
    <location>
        <begin position="38"/>
        <end position="62"/>
    </location>
</feature>
<evidence type="ECO:0000256" key="1">
    <source>
        <dbReference type="ARBA" id="ARBA00004651"/>
    </source>
</evidence>
<feature type="transmembrane region" description="Helical" evidence="5">
    <location>
        <begin position="100"/>
        <end position="133"/>
    </location>
</feature>
<dbReference type="GO" id="GO:0006817">
    <property type="term" value="P:phosphate ion transport"/>
    <property type="evidence" value="ECO:0007669"/>
    <property type="project" value="UniProtKB-KW"/>
</dbReference>
<dbReference type="GO" id="GO:0005315">
    <property type="term" value="F:phosphate transmembrane transporter activity"/>
    <property type="evidence" value="ECO:0007669"/>
    <property type="project" value="InterPro"/>
</dbReference>
<comment type="function">
    <text evidence="6">Part of the binding-protein-dependent transport system for phosphate; probably responsible for the translocation of the substrate across the membrane.</text>
</comment>
<keyword evidence="5" id="KW-0813">Transport</keyword>
<keyword evidence="4 5" id="KW-0472">Membrane</keyword>
<comment type="subcellular location">
    <subcellularLocation>
        <location evidence="1 5">Cell membrane</location>
        <topology evidence="1 5">Multi-pass membrane protein</topology>
    </subcellularLocation>
</comment>
<evidence type="ECO:0000256" key="4">
    <source>
        <dbReference type="ARBA" id="ARBA00023136"/>
    </source>
</evidence>
<dbReference type="CDD" id="cd06261">
    <property type="entry name" value="TM_PBP2"/>
    <property type="match status" value="1"/>
</dbReference>
<evidence type="ECO:0000313" key="9">
    <source>
        <dbReference type="Proteomes" id="UP000094828"/>
    </source>
</evidence>
<dbReference type="NCBIfam" id="TIGR02138">
    <property type="entry name" value="phosphate_pstC"/>
    <property type="match status" value="1"/>
</dbReference>
<feature type="transmembrane region" description="Helical" evidence="5">
    <location>
        <begin position="195"/>
        <end position="218"/>
    </location>
</feature>
<dbReference type="Pfam" id="PF00528">
    <property type="entry name" value="BPD_transp_1"/>
    <property type="match status" value="1"/>
</dbReference>
<dbReference type="PANTHER" id="PTHR42727">
    <property type="entry name" value="PHOSPHATE TRANSPORT SYSTEM PERMEASE PROTEIN"/>
    <property type="match status" value="1"/>
</dbReference>
<evidence type="ECO:0000256" key="6">
    <source>
        <dbReference type="RuleBase" id="RU363054"/>
    </source>
</evidence>
<feature type="transmembrane region" description="Helical" evidence="5">
    <location>
        <begin position="239"/>
        <end position="260"/>
    </location>
</feature>
<evidence type="ECO:0000313" key="8">
    <source>
        <dbReference type="EMBL" id="ODA29146.1"/>
    </source>
</evidence>
<dbReference type="STRING" id="1841610.A6X21_10080"/>
<dbReference type="Gene3D" id="1.10.3720.10">
    <property type="entry name" value="MetI-like"/>
    <property type="match status" value="1"/>
</dbReference>
<dbReference type="PANTHER" id="PTHR42727:SF1">
    <property type="entry name" value="PHOSPHATE TRANSPORT SYSTEM PERMEASE"/>
    <property type="match status" value="1"/>
</dbReference>
<feature type="transmembrane region" description="Helical" evidence="5">
    <location>
        <begin position="145"/>
        <end position="170"/>
    </location>
</feature>
<dbReference type="RefSeq" id="WP_068850480.1">
    <property type="nucleotide sequence ID" value="NZ_LYDR01000144.1"/>
</dbReference>
<accession>A0A1C3E7D0</accession>
<sequence>MSVVEQKSASTGSVIDRTNLEASGLAYRFTWQRLRESLIQMLLFLCALLSVLTTLAIIFVLVSEAIFGIPPEKAFFQEISLSQFFLETRWAPQYSPPVFGIWPLICGTFLITIIAAIIGLPTGLLAAVYLAEYASPRVRSIAKPILELLAGVPTVVYGYFGLRIVTPYLIRPVLKPAEFFGVDWLWSIPVDGFNALSGGIVVGLMIIPTVCSLSEDVLRAVPRTLREAGYALGSTKFDVCVRVVIPSALSGIIAAFLLAISRAVGETMAVTIAAGQKPTLTLNPLSQIETMTAYVVNVMSGDTPVGTIEYKSLYAVALVLFLTTLTMNLISQLVLARYREVYQ</sequence>
<proteinExistence type="inferred from homology"/>
<comment type="caution">
    <text evidence="8">The sequence shown here is derived from an EMBL/GenBank/DDBJ whole genome shotgun (WGS) entry which is preliminary data.</text>
</comment>
<dbReference type="OrthoDB" id="9785113at2"/>
<dbReference type="PROSITE" id="PS50928">
    <property type="entry name" value="ABC_TM1"/>
    <property type="match status" value="1"/>
</dbReference>
<keyword evidence="3 5" id="KW-1133">Transmembrane helix</keyword>
<evidence type="ECO:0000256" key="5">
    <source>
        <dbReference type="RuleBase" id="RU363032"/>
    </source>
</evidence>
<comment type="similarity">
    <text evidence="6">Belongs to the binding-protein-dependent transport system permease family. CysTW subfamily.</text>
</comment>
<evidence type="ECO:0000259" key="7">
    <source>
        <dbReference type="PROSITE" id="PS50928"/>
    </source>
</evidence>
<evidence type="ECO:0000256" key="3">
    <source>
        <dbReference type="ARBA" id="ARBA00022989"/>
    </source>
</evidence>
<dbReference type="Proteomes" id="UP000094828">
    <property type="component" value="Unassembled WGS sequence"/>
</dbReference>
<reference evidence="8 9" key="1">
    <citation type="submission" date="2016-05" db="EMBL/GenBank/DDBJ databases">
        <title>Genomic and physiological characterization of Planctopirus sp. isolated from fresh water lake.</title>
        <authorList>
            <person name="Subhash Y."/>
            <person name="Ramana C."/>
        </authorList>
    </citation>
    <scope>NUCLEOTIDE SEQUENCE [LARGE SCALE GENOMIC DNA]</scope>
    <source>
        <strain evidence="8 9">JC280</strain>
    </source>
</reference>
<gene>
    <name evidence="8" type="ORF">A6X21_10080</name>
</gene>
<feature type="transmembrane region" description="Helical" evidence="5">
    <location>
        <begin position="313"/>
        <end position="335"/>
    </location>
</feature>
<dbReference type="GO" id="GO:0005886">
    <property type="term" value="C:plasma membrane"/>
    <property type="evidence" value="ECO:0007669"/>
    <property type="project" value="UniProtKB-SubCell"/>
</dbReference>
<evidence type="ECO:0000256" key="2">
    <source>
        <dbReference type="ARBA" id="ARBA00022692"/>
    </source>
</evidence>
<feature type="domain" description="ABC transmembrane type-1" evidence="7">
    <location>
        <begin position="105"/>
        <end position="331"/>
    </location>
</feature>
<keyword evidence="6" id="KW-0592">Phosphate transport</keyword>
<dbReference type="AlphaFoldDB" id="A0A1C3E7D0"/>
<keyword evidence="9" id="KW-1185">Reference proteome</keyword>